<dbReference type="AlphaFoldDB" id="A0A679GU13"/>
<protein>
    <submittedName>
        <fullName evidence="1">Uncharacterized protein</fullName>
    </submittedName>
</protein>
<accession>A0A679GU13</accession>
<dbReference type="Gene3D" id="2.120.10.30">
    <property type="entry name" value="TolB, C-terminal domain"/>
    <property type="match status" value="1"/>
</dbReference>
<dbReference type="InterPro" id="IPR011042">
    <property type="entry name" value="6-blade_b-propeller_TolB-like"/>
</dbReference>
<gene>
    <name evidence="1" type="ORF">PtoMrB4_35010</name>
</gene>
<reference evidence="1 2" key="1">
    <citation type="journal article" date="2020" name="Microbiol. Resour. Announc.">
        <title>Complete genome sequence of Pseudomonas otitidis strain MrB4, isolated from Lake Biwa in Japan.</title>
        <authorList>
            <person name="Miyazaki K."/>
            <person name="Hase E."/>
            <person name="Maruya T."/>
        </authorList>
    </citation>
    <scope>NUCLEOTIDE SEQUENCE [LARGE SCALE GENOMIC DNA]</scope>
    <source>
        <strain evidence="1 2">MrB4</strain>
    </source>
</reference>
<name>A0A679GU13_9GAMM</name>
<proteinExistence type="predicted"/>
<evidence type="ECO:0000313" key="2">
    <source>
        <dbReference type="Proteomes" id="UP000501237"/>
    </source>
</evidence>
<dbReference type="KEGG" id="poj:PtoMrB4_35010"/>
<dbReference type="EMBL" id="AP022642">
    <property type="protein sequence ID" value="BCA29524.1"/>
    <property type="molecule type" value="Genomic_DNA"/>
</dbReference>
<dbReference type="SUPFAM" id="SSF63829">
    <property type="entry name" value="Calcium-dependent phosphotriesterase"/>
    <property type="match status" value="1"/>
</dbReference>
<evidence type="ECO:0000313" key="1">
    <source>
        <dbReference type="EMBL" id="BCA29524.1"/>
    </source>
</evidence>
<dbReference type="Proteomes" id="UP000501237">
    <property type="component" value="Chromosome"/>
</dbReference>
<organism evidence="1 2">
    <name type="scientific">Metapseudomonas otitidis</name>
    <dbReference type="NCBI Taxonomy" id="319939"/>
    <lineage>
        <taxon>Bacteria</taxon>
        <taxon>Pseudomonadati</taxon>
        <taxon>Pseudomonadota</taxon>
        <taxon>Gammaproteobacteria</taxon>
        <taxon>Pseudomonadales</taxon>
        <taxon>Pseudomonadaceae</taxon>
        <taxon>Metapseudomonas</taxon>
    </lineage>
</organism>
<sequence length="293" mass="32035">MAMAESWNRYGRALFAGVALVLLVGLCIPAWRHFYPVTAAEGWTFRVSLSGLEKVSALLPDGAGGAYLSEELGNGQGRLLRSLSGGTSLELEEGLSKPDGMVQYRGGIAFSQEEGEHPVLWLADGVVHVLFTAINVEGLATDGHHLYAIEDRNGDGRLLRYAPTTGEVSTLRDGLEEGEGVAVCPDGQVYYSEKQKGIVHALRLEQASDPVVLDQLRQPGYLLCNGEGLWVSEDATHQARLLLWDRKNEPRVVLDHLRSAQTLVEVAPGRYLLAEQGRNRVLELRHEGSAEKK</sequence>